<evidence type="ECO:0000313" key="4">
    <source>
        <dbReference type="EMBL" id="CAQ00369.1"/>
    </source>
</evidence>
<dbReference type="eggNOG" id="COG2314">
    <property type="taxonomic scope" value="Bacteria"/>
</dbReference>
<evidence type="ECO:0000313" key="5">
    <source>
        <dbReference type="Proteomes" id="UP000001318"/>
    </source>
</evidence>
<keyword evidence="3" id="KW-0812">Transmembrane</keyword>
<sequence>MPMTDARDPNSTPEQHSYPAPPPAPEGGYATPYAPAAPAGPSGGKGLAIASLIVSIVAFLGAFIPFLNYVVFIPAIVAIVLAIVALARHKAGKPLALAGLIVGVLALVLSVILAVVYTVGFAAAVSESLPRSEGGSRSSAAPLDETEEEAGPAVGTRENPAPIGTVVTGLSGGSPEWEVTLGAPVLDANAAVTSENMFNDPAPAGTQYAMVPVTVKYVGTESASPMFEIGVEYVSAAGTTHTTSDSFAVAPEPQFDSINELFPGASGTGNVVIAIPTADAAAGTWAVRPGILADPYYFAAQ</sequence>
<feature type="transmembrane region" description="Helical" evidence="3">
    <location>
        <begin position="95"/>
        <end position="123"/>
    </location>
</feature>
<evidence type="ECO:0000256" key="2">
    <source>
        <dbReference type="SAM" id="MobiDB-lite"/>
    </source>
</evidence>
<dbReference type="EMBL" id="AM849034">
    <property type="protein sequence ID" value="CAQ00369.1"/>
    <property type="molecule type" value="Genomic_DNA"/>
</dbReference>
<feature type="transmembrane region" description="Helical" evidence="3">
    <location>
        <begin position="46"/>
        <end position="64"/>
    </location>
</feature>
<feature type="transmembrane region" description="Helical" evidence="3">
    <location>
        <begin position="70"/>
        <end position="88"/>
    </location>
</feature>
<keyword evidence="1" id="KW-0732">Signal</keyword>
<dbReference type="HOGENOM" id="CLU_065759_0_0_11"/>
<keyword evidence="5" id="KW-1185">Reference proteome</keyword>
<protein>
    <submittedName>
        <fullName evidence="4">Membrane protein</fullName>
    </submittedName>
</protein>
<feature type="region of interest" description="Disordered" evidence="2">
    <location>
        <begin position="1"/>
        <end position="27"/>
    </location>
</feature>
<dbReference type="Proteomes" id="UP000001318">
    <property type="component" value="Chromosome"/>
</dbReference>
<reference evidence="4 5" key="1">
    <citation type="journal article" date="2008" name="J. Bacteriol.">
        <title>Genome of the actinomycete plant pathogen Clavibacter michiganensis subsp. sepedonicus suggests recent niche adaptation.</title>
        <authorList>
            <person name="Bentley S.D."/>
            <person name="Corton C."/>
            <person name="Brown S.E."/>
            <person name="Barron A."/>
            <person name="Clark L."/>
            <person name="Doggett J."/>
            <person name="Harris B."/>
            <person name="Ormond D."/>
            <person name="Quail M.A."/>
            <person name="May G."/>
            <person name="Francis D."/>
            <person name="Knudson D."/>
            <person name="Parkhill J."/>
            <person name="Ishimaru C.A."/>
        </authorList>
    </citation>
    <scope>NUCLEOTIDE SEQUENCE [LARGE SCALE GENOMIC DNA]</scope>
    <source>
        <strain evidence="5">ATCC 33113 / DSM 20744 / JCM 9667 / LMG 2889 / ICMP 2535 / C-1</strain>
    </source>
</reference>
<gene>
    <name evidence="4" type="ordered locus">CMS0246</name>
</gene>
<feature type="region of interest" description="Disordered" evidence="2">
    <location>
        <begin position="129"/>
        <end position="162"/>
    </location>
</feature>
<dbReference type="InterPro" id="IPR029050">
    <property type="entry name" value="Immunoprotect_excell_Ig-like"/>
</dbReference>
<evidence type="ECO:0000256" key="1">
    <source>
        <dbReference type="ARBA" id="ARBA00022729"/>
    </source>
</evidence>
<dbReference type="Gene3D" id="2.60.40.1240">
    <property type="match status" value="1"/>
</dbReference>
<dbReference type="AlphaFoldDB" id="B0RAK1"/>
<keyword evidence="3" id="KW-0472">Membrane</keyword>
<accession>B0RAK1</accession>
<dbReference type="KEGG" id="cms:CMS0246"/>
<proteinExistence type="predicted"/>
<evidence type="ECO:0000256" key="3">
    <source>
        <dbReference type="SAM" id="Phobius"/>
    </source>
</evidence>
<organism evidence="4 5">
    <name type="scientific">Clavibacter sepedonicus</name>
    <name type="common">Clavibacter michiganensis subsp. sepedonicus</name>
    <dbReference type="NCBI Taxonomy" id="31964"/>
    <lineage>
        <taxon>Bacteria</taxon>
        <taxon>Bacillati</taxon>
        <taxon>Actinomycetota</taxon>
        <taxon>Actinomycetes</taxon>
        <taxon>Micrococcales</taxon>
        <taxon>Microbacteriaceae</taxon>
        <taxon>Clavibacter</taxon>
    </lineage>
</organism>
<dbReference type="STRING" id="31964.CMS0246"/>
<keyword evidence="3" id="KW-1133">Transmembrane helix</keyword>
<name>B0RAK1_CLASE</name>